<dbReference type="GeneID" id="93424262"/>
<dbReference type="InterPro" id="IPR032025">
    <property type="entry name" value="DUF5063"/>
</dbReference>
<dbReference type="RefSeq" id="WP_107034793.1">
    <property type="nucleotide sequence ID" value="NZ_CAOMFE010000040.1"/>
</dbReference>
<accession>A0A2V1IXB1</accession>
<sequence>MNDTVLNNNALAFIGLCNEYCQAAESAAETERRDFIDTMLRLLPRIYIAASDLSADISTEEAYINPSLEEDYYESVRRAIENIMGPDDTYLEVFEEDMKYSDTPIAASLSEGLTDIFQSVYNFIEMIKPDPLALAPEALAAIKEDFESYWSQILCNNLRALNKIKYSSSDID</sequence>
<dbReference type="Proteomes" id="UP000244925">
    <property type="component" value="Unassembled WGS sequence"/>
</dbReference>
<dbReference type="Gene3D" id="1.20.120.1550">
    <property type="entry name" value="Protein of unknown function DUF5063"/>
    <property type="match status" value="1"/>
</dbReference>
<evidence type="ECO:0000313" key="2">
    <source>
        <dbReference type="Proteomes" id="UP000244925"/>
    </source>
</evidence>
<dbReference type="InterPro" id="IPR038312">
    <property type="entry name" value="DUF5063_sf"/>
</dbReference>
<protein>
    <submittedName>
        <fullName evidence="1">DUF5063 domain-containing protein</fullName>
    </submittedName>
</protein>
<gene>
    <name evidence="1" type="ORF">C5O25_00615</name>
</gene>
<dbReference type="Pfam" id="PF16702">
    <property type="entry name" value="DUF5063"/>
    <property type="match status" value="1"/>
</dbReference>
<dbReference type="EMBL" id="PUBV01000001">
    <property type="protein sequence ID" value="PWB09741.1"/>
    <property type="molecule type" value="Genomic_DNA"/>
</dbReference>
<comment type="caution">
    <text evidence="1">The sequence shown here is derived from an EMBL/GenBank/DDBJ whole genome shotgun (WGS) entry which is preliminary data.</text>
</comment>
<keyword evidence="2" id="KW-1185">Reference proteome</keyword>
<dbReference type="AlphaFoldDB" id="A0A2V1IXB1"/>
<name>A0A2V1IXB1_9BACT</name>
<reference evidence="2" key="1">
    <citation type="submission" date="2018-02" db="EMBL/GenBank/DDBJ databases">
        <authorList>
            <person name="Clavel T."/>
            <person name="Strowig T."/>
        </authorList>
    </citation>
    <scope>NUCLEOTIDE SEQUENCE [LARGE SCALE GENOMIC DNA]</scope>
    <source>
        <strain evidence="2">DSM 100764</strain>
    </source>
</reference>
<proteinExistence type="predicted"/>
<evidence type="ECO:0000313" key="1">
    <source>
        <dbReference type="EMBL" id="PWB09741.1"/>
    </source>
</evidence>
<organism evidence="1 2">
    <name type="scientific">Paramuribaculum intestinale</name>
    <dbReference type="NCBI Taxonomy" id="2094151"/>
    <lineage>
        <taxon>Bacteria</taxon>
        <taxon>Pseudomonadati</taxon>
        <taxon>Bacteroidota</taxon>
        <taxon>Bacteroidia</taxon>
        <taxon>Bacteroidales</taxon>
        <taxon>Muribaculaceae</taxon>
        <taxon>Paramuribaculum</taxon>
    </lineage>
</organism>